<dbReference type="RefSeq" id="WP_063742600.1">
    <property type="nucleotide sequence ID" value="NZ_CP059075.1"/>
</dbReference>
<accession>A0A7U2NFS3</accession>
<organism evidence="1 2">
    <name type="scientific">Flavobacterium psychrophilum</name>
    <dbReference type="NCBI Taxonomy" id="96345"/>
    <lineage>
        <taxon>Bacteria</taxon>
        <taxon>Pseudomonadati</taxon>
        <taxon>Bacteroidota</taxon>
        <taxon>Flavobacteriia</taxon>
        <taxon>Flavobacteriales</taxon>
        <taxon>Flavobacteriaceae</taxon>
        <taxon>Flavobacterium</taxon>
    </lineage>
</organism>
<sequence length="130" mass="15280">MLNEILTKMNEKQETTTQKITHFNKEAFENCNNLLSNLNNTVQDENQPLKFNLQYYNYFDLGAKIESLLTAIQIITKDESQNYNDKNSVIYDLTDIIKQVLPNNEMEFLDNLFLNQSINKNNIIEIKKII</sequence>
<name>A0A7U2NFS3_FLAPS</name>
<protein>
    <submittedName>
        <fullName evidence="1">Uncharacterized protein</fullName>
    </submittedName>
</protein>
<dbReference type="AlphaFoldDB" id="A0A7U2NFS3"/>
<evidence type="ECO:0000313" key="2">
    <source>
        <dbReference type="Proteomes" id="UP000596329"/>
    </source>
</evidence>
<evidence type="ECO:0000313" key="1">
    <source>
        <dbReference type="EMBL" id="QRE04185.1"/>
    </source>
</evidence>
<reference evidence="1 2" key="1">
    <citation type="submission" date="2020-07" db="EMBL/GenBank/DDBJ databases">
        <title>Genomic characterization of Flavobacterium psychrophilum strains.</title>
        <authorList>
            <person name="Castillo D."/>
            <person name="Jorgensen J."/>
            <person name="Middelboe M."/>
        </authorList>
    </citation>
    <scope>NUCLEOTIDE SEQUENCE [LARGE SCALE GENOMIC DNA]</scope>
    <source>
        <strain evidence="1 2">FPS-R7</strain>
    </source>
</reference>
<dbReference type="EMBL" id="CP059075">
    <property type="protein sequence ID" value="QRE04185.1"/>
    <property type="molecule type" value="Genomic_DNA"/>
</dbReference>
<gene>
    <name evidence="1" type="ORF">H0H26_00840</name>
</gene>
<proteinExistence type="predicted"/>
<dbReference type="Proteomes" id="UP000596329">
    <property type="component" value="Chromosome"/>
</dbReference>